<gene>
    <name evidence="5" type="ordered locus">Ping_1204</name>
</gene>
<dbReference type="Pfam" id="PF00563">
    <property type="entry name" value="EAL"/>
    <property type="match status" value="1"/>
</dbReference>
<dbReference type="eggNOG" id="COG3287">
    <property type="taxonomic scope" value="Bacteria"/>
</dbReference>
<keyword evidence="6" id="KW-1185">Reference proteome</keyword>
<name>A1SU71_PSYIN</name>
<dbReference type="PANTHER" id="PTHR33121">
    <property type="entry name" value="CYCLIC DI-GMP PHOSPHODIESTERASE PDEF"/>
    <property type="match status" value="1"/>
</dbReference>
<dbReference type="Gene3D" id="3.20.20.450">
    <property type="entry name" value="EAL domain"/>
    <property type="match status" value="1"/>
</dbReference>
<dbReference type="PROSITE" id="PS50113">
    <property type="entry name" value="PAC"/>
    <property type="match status" value="1"/>
</dbReference>
<dbReference type="eggNOG" id="COG2200">
    <property type="taxonomic scope" value="Bacteria"/>
</dbReference>
<dbReference type="InterPro" id="IPR013702">
    <property type="entry name" value="FIST_domain_N"/>
</dbReference>
<dbReference type="InterPro" id="IPR043128">
    <property type="entry name" value="Rev_trsase/Diguanyl_cyclase"/>
</dbReference>
<protein>
    <submittedName>
        <fullName evidence="5">Diguanylate cyclase/phosphodiesterase with PAS/PAC sensor(S)</fullName>
    </submittedName>
</protein>
<dbReference type="CDD" id="cd01949">
    <property type="entry name" value="GGDEF"/>
    <property type="match status" value="1"/>
</dbReference>
<dbReference type="PROSITE" id="PS50887">
    <property type="entry name" value="GGDEF"/>
    <property type="match status" value="1"/>
</dbReference>
<dbReference type="HOGENOM" id="CLU_000445_75_2_6"/>
<dbReference type="SMART" id="SM00897">
    <property type="entry name" value="FIST"/>
    <property type="match status" value="1"/>
</dbReference>
<feature type="domain" description="GGDEF" evidence="4">
    <location>
        <begin position="546"/>
        <end position="670"/>
    </location>
</feature>
<sequence length="931" mass="105579">MKLINYQFRTKDDLELFIDENIKEPDFSILIQIFSGDLNIEHVQQVLDSLTSKLPHAAIIGCSTAGEIVSGAVKENTIQISFSIFKKTALQLFYYPKTNFKAGEKASDEVVSQNTKAVIAFSEPFKGNSELFLEGFSSKKPNIPIAGGNGGDNYLFEKTFIIRGDKIYFEGIVLCSLNSDSLYAHTNYSLSNVSIGTEMIITKAVDNVIYEIDHTPVKNIYQYYLGETISNNFPASAMEFPLQKIEEEMSVAMTSVGMTEEGGFIYVGHFKNGDKVKFSITNTGKIFSKAYELYNSMICHPVEATYVYSGATRKTFPKKCLDYELGLIEKVAPSSGFFCYGEFFHSKIKSQLLTAAATTLSLSETGIMQSLNEIPKTINNSTKLNSLIHLVNVSDKNLNQYKQLLDKSSIVSKTDIRGVIIYVNDKFCEVSGYAREELIGKKHSIVRDPDSSRAIFKNMWKTIAAKKVWKGTLKNRAKDRSTYYVKTFIMPILDDDGQIISYIASRTDVTELIEKDKIIKQQYKDRLTGLQNRNALIDKIKKIKSEHATLILINIDRFSDINDYYGYEKGDKTLEHFASVLKSKCFEVFRISGDEFALLCEYPLDQKKKNTIAEFITGLENEVYNILADKITLLLSCGVAHGAKNEIYNLAHVALKENKKDNNIVTFFNDNIYLHNKIAENIKVIAGIKEGILNDKFVPFYQGIVDNKTLKITKYECLIRLKEDNGKVLAPYLFLEHAKKAKLYYKLTMIMIRKSFEKFADNNYDFSINFTLQDIQSVKVVSMLMDYLELYQCGSRLIIEIVESEGIENFDEVLVFIKKIKKQGCKVAIDDFGSGYSNFNYLSKLDVDYIKIDGSLIQNIDNDPAQLATVESILHFAKKVNIKTIAEFVETENIYDILNDLGVDYSQGYYFSKPQKGLEENKTPLPKKMLV</sequence>
<dbReference type="Proteomes" id="UP000000639">
    <property type="component" value="Chromosome"/>
</dbReference>
<dbReference type="Gene3D" id="3.30.450.20">
    <property type="entry name" value="PAS domain"/>
    <property type="match status" value="1"/>
</dbReference>
<evidence type="ECO:0000259" key="3">
    <source>
        <dbReference type="PROSITE" id="PS50883"/>
    </source>
</evidence>
<dbReference type="PROSITE" id="PS50883">
    <property type="entry name" value="EAL"/>
    <property type="match status" value="1"/>
</dbReference>
<dbReference type="InterPro" id="IPR050706">
    <property type="entry name" value="Cyclic-di-GMP_PDE-like"/>
</dbReference>
<accession>A1SU71</accession>
<dbReference type="Pfam" id="PF10442">
    <property type="entry name" value="FIST_C"/>
    <property type="match status" value="1"/>
</dbReference>
<dbReference type="eggNOG" id="COG2199">
    <property type="taxonomic scope" value="Bacteria"/>
</dbReference>
<dbReference type="SMART" id="SM01204">
    <property type="entry name" value="FIST_C"/>
    <property type="match status" value="1"/>
</dbReference>
<dbReference type="OrthoDB" id="5894408at2"/>
<dbReference type="Pfam" id="PF08495">
    <property type="entry name" value="FIST"/>
    <property type="match status" value="1"/>
</dbReference>
<dbReference type="Gene3D" id="3.30.70.270">
    <property type="match status" value="1"/>
</dbReference>
<dbReference type="InterPro" id="IPR029787">
    <property type="entry name" value="Nucleotide_cyclase"/>
</dbReference>
<dbReference type="EMBL" id="CP000510">
    <property type="protein sequence ID" value="ABM03036.1"/>
    <property type="molecule type" value="Genomic_DNA"/>
</dbReference>
<dbReference type="SUPFAM" id="SSF55073">
    <property type="entry name" value="Nucleotide cyclase"/>
    <property type="match status" value="1"/>
</dbReference>
<dbReference type="InterPro" id="IPR019494">
    <property type="entry name" value="FIST_C"/>
</dbReference>
<dbReference type="InterPro" id="IPR035965">
    <property type="entry name" value="PAS-like_dom_sf"/>
</dbReference>
<dbReference type="InterPro" id="IPR000700">
    <property type="entry name" value="PAS-assoc_C"/>
</dbReference>
<dbReference type="Pfam" id="PF13426">
    <property type="entry name" value="PAS_9"/>
    <property type="match status" value="1"/>
</dbReference>
<dbReference type="SMART" id="SM00267">
    <property type="entry name" value="GGDEF"/>
    <property type="match status" value="1"/>
</dbReference>
<dbReference type="NCBIfam" id="TIGR00254">
    <property type="entry name" value="GGDEF"/>
    <property type="match status" value="1"/>
</dbReference>
<dbReference type="AlphaFoldDB" id="A1SU71"/>
<evidence type="ECO:0000313" key="5">
    <source>
        <dbReference type="EMBL" id="ABM03036.1"/>
    </source>
</evidence>
<dbReference type="PROSITE" id="PS50112">
    <property type="entry name" value="PAS"/>
    <property type="match status" value="1"/>
</dbReference>
<feature type="domain" description="PAC" evidence="2">
    <location>
        <begin position="467"/>
        <end position="521"/>
    </location>
</feature>
<dbReference type="SUPFAM" id="SSF141868">
    <property type="entry name" value="EAL domain-like"/>
    <property type="match status" value="1"/>
</dbReference>
<dbReference type="InterPro" id="IPR001610">
    <property type="entry name" value="PAC"/>
</dbReference>
<dbReference type="CDD" id="cd01948">
    <property type="entry name" value="EAL"/>
    <property type="match status" value="1"/>
</dbReference>
<feature type="domain" description="PAS" evidence="1">
    <location>
        <begin position="397"/>
        <end position="466"/>
    </location>
</feature>
<organism evidence="5 6">
    <name type="scientific">Psychromonas ingrahamii (strain DSM 17664 / CCUG 51855 / 37)</name>
    <dbReference type="NCBI Taxonomy" id="357804"/>
    <lineage>
        <taxon>Bacteria</taxon>
        <taxon>Pseudomonadati</taxon>
        <taxon>Pseudomonadota</taxon>
        <taxon>Gammaproteobacteria</taxon>
        <taxon>Alteromonadales</taxon>
        <taxon>Psychromonadaceae</taxon>
        <taxon>Psychromonas</taxon>
    </lineage>
</organism>
<dbReference type="PANTHER" id="PTHR33121:SF71">
    <property type="entry name" value="OXYGEN SENSOR PROTEIN DOSP"/>
    <property type="match status" value="1"/>
</dbReference>
<proteinExistence type="predicted"/>
<dbReference type="SUPFAM" id="SSF55785">
    <property type="entry name" value="PYP-like sensor domain (PAS domain)"/>
    <property type="match status" value="1"/>
</dbReference>
<evidence type="ECO:0000259" key="4">
    <source>
        <dbReference type="PROSITE" id="PS50887"/>
    </source>
</evidence>
<dbReference type="KEGG" id="pin:Ping_1204"/>
<dbReference type="InterPro" id="IPR035919">
    <property type="entry name" value="EAL_sf"/>
</dbReference>
<evidence type="ECO:0000259" key="2">
    <source>
        <dbReference type="PROSITE" id="PS50113"/>
    </source>
</evidence>
<dbReference type="NCBIfam" id="TIGR00229">
    <property type="entry name" value="sensory_box"/>
    <property type="match status" value="1"/>
</dbReference>
<dbReference type="GO" id="GO:0071111">
    <property type="term" value="F:cyclic-guanylate-specific phosphodiesterase activity"/>
    <property type="evidence" value="ECO:0007669"/>
    <property type="project" value="InterPro"/>
</dbReference>
<dbReference type="STRING" id="357804.Ping_1204"/>
<dbReference type="SMART" id="SM00086">
    <property type="entry name" value="PAC"/>
    <property type="match status" value="1"/>
</dbReference>
<evidence type="ECO:0000259" key="1">
    <source>
        <dbReference type="PROSITE" id="PS50112"/>
    </source>
</evidence>
<dbReference type="InterPro" id="IPR000014">
    <property type="entry name" value="PAS"/>
</dbReference>
<evidence type="ECO:0000313" key="6">
    <source>
        <dbReference type="Proteomes" id="UP000000639"/>
    </source>
</evidence>
<dbReference type="SMART" id="SM00052">
    <property type="entry name" value="EAL"/>
    <property type="match status" value="1"/>
</dbReference>
<reference evidence="5 6" key="1">
    <citation type="submission" date="2007-01" db="EMBL/GenBank/DDBJ databases">
        <title>Complete sequence of Psychromonas ingrahamii 37.</title>
        <authorList>
            <consortium name="US DOE Joint Genome Institute"/>
            <person name="Copeland A."/>
            <person name="Lucas S."/>
            <person name="Lapidus A."/>
            <person name="Barry K."/>
            <person name="Detter J.C."/>
            <person name="Glavina del Rio T."/>
            <person name="Hammon N."/>
            <person name="Israni S."/>
            <person name="Dalin E."/>
            <person name="Tice H."/>
            <person name="Pitluck S."/>
            <person name="Thompson L.S."/>
            <person name="Brettin T."/>
            <person name="Bruce D."/>
            <person name="Han C."/>
            <person name="Tapia R."/>
            <person name="Schmutz J."/>
            <person name="Larimer F."/>
            <person name="Land M."/>
            <person name="Hauser L."/>
            <person name="Kyrpides N."/>
            <person name="Ivanova N."/>
            <person name="Staley J."/>
            <person name="Richardson P."/>
        </authorList>
    </citation>
    <scope>NUCLEOTIDE SEQUENCE [LARGE SCALE GENOMIC DNA]</scope>
    <source>
        <strain evidence="5 6">37</strain>
    </source>
</reference>
<dbReference type="RefSeq" id="WP_011769599.1">
    <property type="nucleotide sequence ID" value="NC_008709.1"/>
</dbReference>
<dbReference type="CDD" id="cd00130">
    <property type="entry name" value="PAS"/>
    <property type="match status" value="1"/>
</dbReference>
<dbReference type="InterPro" id="IPR001633">
    <property type="entry name" value="EAL_dom"/>
</dbReference>
<feature type="domain" description="EAL" evidence="3">
    <location>
        <begin position="681"/>
        <end position="928"/>
    </location>
</feature>
<dbReference type="Pfam" id="PF00990">
    <property type="entry name" value="GGDEF"/>
    <property type="match status" value="1"/>
</dbReference>
<dbReference type="InterPro" id="IPR000160">
    <property type="entry name" value="GGDEF_dom"/>
</dbReference>